<keyword evidence="4" id="KW-1185">Reference proteome</keyword>
<keyword evidence="2" id="KW-0472">Membrane</keyword>
<evidence type="ECO:0000313" key="4">
    <source>
        <dbReference type="Proteomes" id="UP000826188"/>
    </source>
</evidence>
<reference evidence="3 4" key="1">
    <citation type="submission" date="2021-07" db="EMBL/GenBank/DDBJ databases">
        <title>Hymenobacter profundi sp. nov., isolated from deep-sea water.</title>
        <authorList>
            <person name="Kim M.K."/>
        </authorList>
    </citation>
    <scope>NUCLEOTIDE SEQUENCE [LARGE SCALE GENOMIC DNA]</scope>
    <source>
        <strain evidence="3 4">M2</strain>
    </source>
</reference>
<evidence type="ECO:0000256" key="2">
    <source>
        <dbReference type="SAM" id="Phobius"/>
    </source>
</evidence>
<accession>A0ABS6X399</accession>
<feature type="transmembrane region" description="Helical" evidence="2">
    <location>
        <begin position="151"/>
        <end position="172"/>
    </location>
</feature>
<comment type="caution">
    <text evidence="3">The sequence shown here is derived from an EMBL/GenBank/DDBJ whole genome shotgun (WGS) entry which is preliminary data.</text>
</comment>
<keyword evidence="1" id="KW-0175">Coiled coil</keyword>
<sequence>MKLLLLLLLQTAPEQTTNPVPRLIQEREALVRQYEAANAQRNAFLANKPSKRDLEEVVAALKGIIRKDTEIVQAVKDDALRQTAGLVAERQQVQQQASVAQSDQSTTQERFYDLQRQITNLEERERQHQKKLAEAQALANEADQSRTTRDLLTAGLAVLSVGLLVYVGRLRGQRRAPAKRKR</sequence>
<feature type="coiled-coil region" evidence="1">
    <location>
        <begin position="111"/>
        <end position="145"/>
    </location>
</feature>
<protein>
    <submittedName>
        <fullName evidence="3">Uncharacterized protein</fullName>
    </submittedName>
</protein>
<dbReference type="EMBL" id="JAHWGL010000082">
    <property type="protein sequence ID" value="MBW3130174.1"/>
    <property type="molecule type" value="Genomic_DNA"/>
</dbReference>
<evidence type="ECO:0000256" key="1">
    <source>
        <dbReference type="SAM" id="Coils"/>
    </source>
</evidence>
<dbReference type="RefSeq" id="WP_219160377.1">
    <property type="nucleotide sequence ID" value="NZ_JAHWGL010000082.1"/>
</dbReference>
<keyword evidence="2" id="KW-1133">Transmembrane helix</keyword>
<organism evidence="3 4">
    <name type="scientific">Hymenobacter profundi</name>
    <dbReference type="NCBI Taxonomy" id="1982110"/>
    <lineage>
        <taxon>Bacteria</taxon>
        <taxon>Pseudomonadati</taxon>
        <taxon>Bacteroidota</taxon>
        <taxon>Cytophagia</taxon>
        <taxon>Cytophagales</taxon>
        <taxon>Hymenobacteraceae</taxon>
        <taxon>Hymenobacter</taxon>
    </lineage>
</organism>
<dbReference type="Proteomes" id="UP000826188">
    <property type="component" value="Unassembled WGS sequence"/>
</dbReference>
<keyword evidence="2" id="KW-0812">Transmembrane</keyword>
<gene>
    <name evidence="3" type="ORF">KYK14_16545</name>
</gene>
<proteinExistence type="predicted"/>
<name>A0ABS6X399_9BACT</name>
<evidence type="ECO:0000313" key="3">
    <source>
        <dbReference type="EMBL" id="MBW3130174.1"/>
    </source>
</evidence>